<evidence type="ECO:0000313" key="2">
    <source>
        <dbReference type="Proteomes" id="UP000799440"/>
    </source>
</evidence>
<dbReference type="Proteomes" id="UP000799440">
    <property type="component" value="Unassembled WGS sequence"/>
</dbReference>
<protein>
    <submittedName>
        <fullName evidence="1">Uncharacterized protein</fullName>
    </submittedName>
</protein>
<evidence type="ECO:0000313" key="1">
    <source>
        <dbReference type="EMBL" id="KAF2749528.1"/>
    </source>
</evidence>
<accession>A0A6A6VFZ5</accession>
<dbReference type="AlphaFoldDB" id="A0A6A6VFZ5"/>
<proteinExistence type="predicted"/>
<gene>
    <name evidence="1" type="ORF">M011DRAFT_484941</name>
</gene>
<sequence length="213" mass="24176">MIHTAIGFPSSAATTRSFREGIGMPQHFNSHPPRIGDISEATLAVMNPQPEEEIAYEDYRVVPYQHYWHEIYRYSSTNPDARELLLEYLKGLGSEDKVTLKKSVLPVNNGGYRPNPKAKKKAPVWRFEYVPAVFQSGCGALIISNSALGDARYYWVSNGTAETEVLILEFLQWLREQNLVRAVRGFGVGCSGHKQVYWSTMGAIHRLRWGRPF</sequence>
<reference evidence="1" key="1">
    <citation type="journal article" date="2020" name="Stud. Mycol.">
        <title>101 Dothideomycetes genomes: a test case for predicting lifestyles and emergence of pathogens.</title>
        <authorList>
            <person name="Haridas S."/>
            <person name="Albert R."/>
            <person name="Binder M."/>
            <person name="Bloem J."/>
            <person name="Labutti K."/>
            <person name="Salamov A."/>
            <person name="Andreopoulos B."/>
            <person name="Baker S."/>
            <person name="Barry K."/>
            <person name="Bills G."/>
            <person name="Bluhm B."/>
            <person name="Cannon C."/>
            <person name="Castanera R."/>
            <person name="Culley D."/>
            <person name="Daum C."/>
            <person name="Ezra D."/>
            <person name="Gonzalez J."/>
            <person name="Henrissat B."/>
            <person name="Kuo A."/>
            <person name="Liang C."/>
            <person name="Lipzen A."/>
            <person name="Lutzoni F."/>
            <person name="Magnuson J."/>
            <person name="Mondo S."/>
            <person name="Nolan M."/>
            <person name="Ohm R."/>
            <person name="Pangilinan J."/>
            <person name="Park H.-J."/>
            <person name="Ramirez L."/>
            <person name="Alfaro M."/>
            <person name="Sun H."/>
            <person name="Tritt A."/>
            <person name="Yoshinaga Y."/>
            <person name="Zwiers L.-H."/>
            <person name="Turgeon B."/>
            <person name="Goodwin S."/>
            <person name="Spatafora J."/>
            <person name="Crous P."/>
            <person name="Grigoriev I."/>
        </authorList>
    </citation>
    <scope>NUCLEOTIDE SEQUENCE</scope>
    <source>
        <strain evidence="1">CBS 119925</strain>
    </source>
</reference>
<name>A0A6A6VFZ5_9PLEO</name>
<keyword evidence="2" id="KW-1185">Reference proteome</keyword>
<dbReference type="EMBL" id="MU006566">
    <property type="protein sequence ID" value="KAF2749528.1"/>
    <property type="molecule type" value="Genomic_DNA"/>
</dbReference>
<organism evidence="1 2">
    <name type="scientific">Sporormia fimetaria CBS 119925</name>
    <dbReference type="NCBI Taxonomy" id="1340428"/>
    <lineage>
        <taxon>Eukaryota</taxon>
        <taxon>Fungi</taxon>
        <taxon>Dikarya</taxon>
        <taxon>Ascomycota</taxon>
        <taxon>Pezizomycotina</taxon>
        <taxon>Dothideomycetes</taxon>
        <taxon>Pleosporomycetidae</taxon>
        <taxon>Pleosporales</taxon>
        <taxon>Sporormiaceae</taxon>
        <taxon>Sporormia</taxon>
    </lineage>
</organism>